<dbReference type="InterPro" id="IPR029058">
    <property type="entry name" value="AB_hydrolase_fold"/>
</dbReference>
<accession>A0A517VX83</accession>
<dbReference type="InterPro" id="IPR036514">
    <property type="entry name" value="SGNH_hydro_sf"/>
</dbReference>
<dbReference type="Proteomes" id="UP000318704">
    <property type="component" value="Chromosome"/>
</dbReference>
<reference evidence="1 2" key="1">
    <citation type="submission" date="2019-03" db="EMBL/GenBank/DDBJ databases">
        <title>Deep-cultivation of Planctomycetes and their phenomic and genomic characterization uncovers novel biology.</title>
        <authorList>
            <person name="Wiegand S."/>
            <person name="Jogler M."/>
            <person name="Boedeker C."/>
            <person name="Pinto D."/>
            <person name="Vollmers J."/>
            <person name="Rivas-Marin E."/>
            <person name="Kohn T."/>
            <person name="Peeters S.H."/>
            <person name="Heuer A."/>
            <person name="Rast P."/>
            <person name="Oberbeckmann S."/>
            <person name="Bunk B."/>
            <person name="Jeske O."/>
            <person name="Meyerdierks A."/>
            <person name="Storesund J.E."/>
            <person name="Kallscheuer N."/>
            <person name="Luecker S."/>
            <person name="Lage O.M."/>
            <person name="Pohl T."/>
            <person name="Merkel B.J."/>
            <person name="Hornburger P."/>
            <person name="Mueller R.-W."/>
            <person name="Bruemmer F."/>
            <person name="Labrenz M."/>
            <person name="Spormann A.M."/>
            <person name="Op den Camp H."/>
            <person name="Overmann J."/>
            <person name="Amann R."/>
            <person name="Jetten M.S.M."/>
            <person name="Mascher T."/>
            <person name="Medema M.H."/>
            <person name="Devos D.P."/>
            <person name="Kaster A.-K."/>
            <person name="Ovreas L."/>
            <person name="Rohde M."/>
            <person name="Galperin M.Y."/>
            <person name="Jogler C."/>
        </authorList>
    </citation>
    <scope>NUCLEOTIDE SEQUENCE [LARGE SCALE GENOMIC DNA]</scope>
    <source>
        <strain evidence="1 2">V144</strain>
    </source>
</reference>
<sequence length="523" mass="60641">MKSRHPFFPFFFNTALLLILISPEYEVYASSIETGKSEWEGRQDVWHGFKRFHFQLDNRKCYVVVPTQTAFRKPWVWRARFPDFHYEMDVELLKQGFHIAYIDVANLFGSPQAIEYGNKFYQYLTKQHGFQQKVALEGVSRGGLFIYNWAVVNPEKVSCIYADTPVCDFKSWPGGRGKSDGSKASWEACLKAYGLTEAEALLYKNNPIDQIQSIAKARIPVLHIVSENDQVVPPDENTYLMFSRIPESDRKHNFKVLSVKTGTKKSKGHHFQHPYPNRVVSFIVKNTVYEGGSINEKTTRTLKQIKEINQTIPPIKYMPNPRRLKYLKQTRHKITRGGNLRVVMLGDSIVNDTSRSQWHLLIEEKYPACKITKITSVRGSTGCWWYQENQRVQLYVTEHNPDLVIIGGISHRNDIDAIQSVVRQIREQSNAEILLTTGAFGRVDPHNDQQWQLSIDQEKTLYRYQLQQLAQNQNCGFLDLRAHWGQYIRNSDKKVNWFQRDPVHANDKGEQILGNILARYLAP</sequence>
<name>A0A517VX83_9PLAN</name>
<dbReference type="AlphaFoldDB" id="A0A517VX83"/>
<gene>
    <name evidence="1" type="ORF">V144x_30840</name>
</gene>
<dbReference type="RefSeq" id="WP_144985934.1">
    <property type="nucleotide sequence ID" value="NZ_CP037920.1"/>
</dbReference>
<dbReference type="SUPFAM" id="SSF52266">
    <property type="entry name" value="SGNH hydrolase"/>
    <property type="match status" value="1"/>
</dbReference>
<dbReference type="CDD" id="cd00229">
    <property type="entry name" value="SGNH_hydrolase"/>
    <property type="match status" value="1"/>
</dbReference>
<dbReference type="EMBL" id="CP037920">
    <property type="protein sequence ID" value="QDT97605.1"/>
    <property type="molecule type" value="Genomic_DNA"/>
</dbReference>
<organism evidence="1 2">
    <name type="scientific">Gimesia aquarii</name>
    <dbReference type="NCBI Taxonomy" id="2527964"/>
    <lineage>
        <taxon>Bacteria</taxon>
        <taxon>Pseudomonadati</taxon>
        <taxon>Planctomycetota</taxon>
        <taxon>Planctomycetia</taxon>
        <taxon>Planctomycetales</taxon>
        <taxon>Planctomycetaceae</taxon>
        <taxon>Gimesia</taxon>
    </lineage>
</organism>
<dbReference type="SUPFAM" id="SSF53474">
    <property type="entry name" value="alpha/beta-Hydrolases"/>
    <property type="match status" value="1"/>
</dbReference>
<proteinExistence type="predicted"/>
<dbReference type="Gene3D" id="3.40.50.1110">
    <property type="entry name" value="SGNH hydrolase"/>
    <property type="match status" value="1"/>
</dbReference>
<dbReference type="GO" id="GO:0016788">
    <property type="term" value="F:hydrolase activity, acting on ester bonds"/>
    <property type="evidence" value="ECO:0007669"/>
    <property type="project" value="UniProtKB-ARBA"/>
</dbReference>
<evidence type="ECO:0000313" key="1">
    <source>
        <dbReference type="EMBL" id="QDT97605.1"/>
    </source>
</evidence>
<dbReference type="Gene3D" id="3.40.50.1820">
    <property type="entry name" value="alpha/beta hydrolase"/>
    <property type="match status" value="1"/>
</dbReference>
<evidence type="ECO:0000313" key="2">
    <source>
        <dbReference type="Proteomes" id="UP000318704"/>
    </source>
</evidence>
<evidence type="ECO:0008006" key="3">
    <source>
        <dbReference type="Google" id="ProtNLM"/>
    </source>
</evidence>
<protein>
    <recommendedName>
        <fullName evidence="3">Alpha/beta hydrolase family protein</fullName>
    </recommendedName>
</protein>
<dbReference type="KEGG" id="gaw:V144x_30840"/>